<accession>A0ABU3VBS3</accession>
<name>A0ABU3VBS3_9RHOB</name>
<protein>
    <submittedName>
        <fullName evidence="1">Uncharacterized protein</fullName>
    </submittedName>
</protein>
<comment type="caution">
    <text evidence="1">The sequence shown here is derived from an EMBL/GenBank/DDBJ whole genome shotgun (WGS) entry which is preliminary data.</text>
</comment>
<keyword evidence="2" id="KW-1185">Reference proteome</keyword>
<gene>
    <name evidence="1" type="ORF">QO231_07195</name>
</gene>
<sequence>MTQQRYLYTGDCKTWSTAIQTMLEGKRYRMPGIKLMYPKPVQHGMLAHALTTRKHLKDKRWGRNRQKPCQPGLGRGGDLDRTVRVFFPRRIAAAIKQHLPDYAETIRAIAYIRPHVGRFLSQFAENLKNGQATGEMQEFARESFPARR</sequence>
<evidence type="ECO:0000313" key="2">
    <source>
        <dbReference type="Proteomes" id="UP001255416"/>
    </source>
</evidence>
<dbReference type="EMBL" id="JASMWN010000004">
    <property type="protein sequence ID" value="MDU9003638.1"/>
    <property type="molecule type" value="Genomic_DNA"/>
</dbReference>
<dbReference type="Proteomes" id="UP001255416">
    <property type="component" value="Unassembled WGS sequence"/>
</dbReference>
<dbReference type="RefSeq" id="WP_316774694.1">
    <property type="nucleotide sequence ID" value="NZ_JASMWN010000004.1"/>
</dbReference>
<organism evidence="1 2">
    <name type="scientific">Sedimentitalea todarodis</name>
    <dbReference type="NCBI Taxonomy" id="1631240"/>
    <lineage>
        <taxon>Bacteria</taxon>
        <taxon>Pseudomonadati</taxon>
        <taxon>Pseudomonadota</taxon>
        <taxon>Alphaproteobacteria</taxon>
        <taxon>Rhodobacterales</taxon>
        <taxon>Paracoccaceae</taxon>
        <taxon>Sedimentitalea</taxon>
    </lineage>
</organism>
<evidence type="ECO:0000313" key="1">
    <source>
        <dbReference type="EMBL" id="MDU9003638.1"/>
    </source>
</evidence>
<proteinExistence type="predicted"/>
<reference evidence="2" key="1">
    <citation type="submission" date="2023-05" db="EMBL/GenBank/DDBJ databases">
        <title>Sedimentitalea sp. nov. JM2-8.</title>
        <authorList>
            <person name="Huang J."/>
        </authorList>
    </citation>
    <scope>NUCLEOTIDE SEQUENCE [LARGE SCALE GENOMIC DNA]</scope>
    <source>
        <strain evidence="2">KHS03</strain>
    </source>
</reference>